<organism evidence="1 2">
    <name type="scientific">Spirosoma radiotolerans</name>
    <dbReference type="NCBI Taxonomy" id="1379870"/>
    <lineage>
        <taxon>Bacteria</taxon>
        <taxon>Pseudomonadati</taxon>
        <taxon>Bacteroidota</taxon>
        <taxon>Cytophagia</taxon>
        <taxon>Cytophagales</taxon>
        <taxon>Cytophagaceae</taxon>
        <taxon>Spirosoma</taxon>
    </lineage>
</organism>
<reference evidence="1 2" key="1">
    <citation type="journal article" date="2014" name="Curr. Microbiol.">
        <title>Spirosoma radiotolerans sp. nov., a gamma-radiation-resistant bacterium isolated from gamma ray-irradiated soil.</title>
        <authorList>
            <person name="Lee J.J."/>
            <person name="Srinivasan S."/>
            <person name="Lim S."/>
            <person name="Joe M."/>
            <person name="Im S."/>
            <person name="Bae S.I."/>
            <person name="Park K.R."/>
            <person name="Han J.H."/>
            <person name="Park S.H."/>
            <person name="Joo B.M."/>
            <person name="Park S.J."/>
            <person name="Kim M.K."/>
        </authorList>
    </citation>
    <scope>NUCLEOTIDE SEQUENCE [LARGE SCALE GENOMIC DNA]</scope>
    <source>
        <strain evidence="1 2">DG5A</strain>
    </source>
</reference>
<dbReference type="RefSeq" id="WP_046375414.1">
    <property type="nucleotide sequence ID" value="NZ_CP010429.1"/>
</dbReference>
<dbReference type="Proteomes" id="UP000033054">
    <property type="component" value="Chromosome"/>
</dbReference>
<gene>
    <name evidence="1" type="ORF">SD10_01790</name>
</gene>
<keyword evidence="2" id="KW-1185">Reference proteome</keyword>
<dbReference type="EMBL" id="CP010429">
    <property type="protein sequence ID" value="AKD53820.1"/>
    <property type="molecule type" value="Genomic_DNA"/>
</dbReference>
<dbReference type="KEGG" id="srd:SD10_01790"/>
<accession>A0A0E3ZTB2</accession>
<dbReference type="OrthoDB" id="966042at2"/>
<dbReference type="PATRIC" id="fig|1379870.5.peg.392"/>
<sequence length="95" mass="10755">MILYFTTVDSLGQTKEFSWWFTTLEFALDVLSHLSSTGRTIIYARLVDNGHHTDLPLDAFDGEIISSSIHQLEVEWQQVLGQSITGENGSFIHLK</sequence>
<evidence type="ECO:0000313" key="1">
    <source>
        <dbReference type="EMBL" id="AKD53820.1"/>
    </source>
</evidence>
<dbReference type="HOGENOM" id="CLU_166189_0_0_10"/>
<name>A0A0E3ZTB2_9BACT</name>
<evidence type="ECO:0000313" key="2">
    <source>
        <dbReference type="Proteomes" id="UP000033054"/>
    </source>
</evidence>
<dbReference type="AlphaFoldDB" id="A0A0E3ZTB2"/>
<proteinExistence type="predicted"/>
<protein>
    <submittedName>
        <fullName evidence="1">Uncharacterized protein</fullName>
    </submittedName>
</protein>